<proteinExistence type="predicted"/>
<dbReference type="KEGG" id="bic:LMTR13_27485"/>
<dbReference type="RefSeq" id="WP_065730508.1">
    <property type="nucleotide sequence ID" value="NZ_CP016428.1"/>
</dbReference>
<evidence type="ECO:0000313" key="1">
    <source>
        <dbReference type="EMBL" id="ANW03325.1"/>
    </source>
</evidence>
<reference evidence="1 2" key="1">
    <citation type="submission" date="2016-07" db="EMBL/GenBank/DDBJ databases">
        <title>Complete genome sequence of Bradyrhizobium icense LMTR 13T, a potential inoculant strain isolated from lima bean (Phaseolus lunatus) in Peru.</title>
        <authorList>
            <person name="Ormeno-Orrillo E."/>
            <person name="Duran D."/>
            <person name="Rogel M.A."/>
            <person name="Rey L."/>
            <person name="Imperial J."/>
            <person name="Ruiz-Argueso T."/>
            <person name="Martinez-Romero E."/>
        </authorList>
    </citation>
    <scope>NUCLEOTIDE SEQUENCE [LARGE SCALE GENOMIC DNA]</scope>
    <source>
        <strain evidence="1 2">LMTR 13</strain>
    </source>
</reference>
<name>A0A1B1UKS8_9BRAD</name>
<sequence>MSVGNGQDPAVAAEIFKDAPELVEIIDYLQFSLGVLTLGRNGYEARQHSLEASRIEMVSRARDRGVPSHFE</sequence>
<accession>A0A1B1UKS8</accession>
<dbReference type="EMBL" id="CP016428">
    <property type="protein sequence ID" value="ANW03325.1"/>
    <property type="molecule type" value="Genomic_DNA"/>
</dbReference>
<dbReference type="Proteomes" id="UP000092839">
    <property type="component" value="Chromosome"/>
</dbReference>
<organism evidence="1 2">
    <name type="scientific">Bradyrhizobium icense</name>
    <dbReference type="NCBI Taxonomy" id="1274631"/>
    <lineage>
        <taxon>Bacteria</taxon>
        <taxon>Pseudomonadati</taxon>
        <taxon>Pseudomonadota</taxon>
        <taxon>Alphaproteobacteria</taxon>
        <taxon>Hyphomicrobiales</taxon>
        <taxon>Nitrobacteraceae</taxon>
        <taxon>Bradyrhizobium</taxon>
    </lineage>
</organism>
<keyword evidence="2" id="KW-1185">Reference proteome</keyword>
<gene>
    <name evidence="1" type="ORF">LMTR13_27485</name>
</gene>
<dbReference type="AlphaFoldDB" id="A0A1B1UKS8"/>
<evidence type="ECO:0000313" key="2">
    <source>
        <dbReference type="Proteomes" id="UP000092839"/>
    </source>
</evidence>
<protein>
    <submittedName>
        <fullName evidence="1">Uncharacterized protein</fullName>
    </submittedName>
</protein>